<evidence type="ECO:0000256" key="3">
    <source>
        <dbReference type="RuleBase" id="RU000363"/>
    </source>
</evidence>
<protein>
    <submittedName>
        <fullName evidence="4">Diacetyl reductase [(S)-acetoin forming]</fullName>
        <ecNumber evidence="4">1.1.1.304</ecNumber>
    </submittedName>
</protein>
<evidence type="ECO:0000313" key="4">
    <source>
        <dbReference type="EMBL" id="OSY40789.1"/>
    </source>
</evidence>
<dbReference type="InterPro" id="IPR036291">
    <property type="entry name" value="NAD(P)-bd_dom_sf"/>
</dbReference>
<organism evidence="4 5">
    <name type="scientific">Pseudonocardia autotrophica</name>
    <name type="common">Amycolata autotrophica</name>
    <name type="synonym">Nocardia autotrophica</name>
    <dbReference type="NCBI Taxonomy" id="2074"/>
    <lineage>
        <taxon>Bacteria</taxon>
        <taxon>Bacillati</taxon>
        <taxon>Actinomycetota</taxon>
        <taxon>Actinomycetes</taxon>
        <taxon>Pseudonocardiales</taxon>
        <taxon>Pseudonocardiaceae</taxon>
        <taxon>Pseudonocardia</taxon>
    </lineage>
</organism>
<dbReference type="InterPro" id="IPR020904">
    <property type="entry name" value="Sc_DH/Rdtase_CS"/>
</dbReference>
<dbReference type="EC" id="1.1.1.304" evidence="4"/>
<dbReference type="PRINTS" id="PR00080">
    <property type="entry name" value="SDRFAMILY"/>
</dbReference>
<dbReference type="AlphaFoldDB" id="A0A1Y2N0U7"/>
<dbReference type="GO" id="GO:0052588">
    <property type="term" value="F:diacetyl reductase ((S)-acetoin forming) (NAD+) activity"/>
    <property type="evidence" value="ECO:0007669"/>
    <property type="project" value="UniProtKB-EC"/>
</dbReference>
<reference evidence="4 5" key="1">
    <citation type="submission" date="2016-09" db="EMBL/GenBank/DDBJ databases">
        <title>Pseudonocardia autotrophica DSM535, a candidate organism with high potential of specific P450 cytochromes.</title>
        <authorList>
            <person name="Grumaz C."/>
            <person name="Vainshtein Y."/>
            <person name="Kirstahler P."/>
            <person name="Sohn K."/>
        </authorList>
    </citation>
    <scope>NUCLEOTIDE SEQUENCE [LARGE SCALE GENOMIC DNA]</scope>
    <source>
        <strain evidence="4 5">DSM 535</strain>
    </source>
</reference>
<dbReference type="CDD" id="cd05233">
    <property type="entry name" value="SDR_c"/>
    <property type="match status" value="1"/>
</dbReference>
<keyword evidence="5" id="KW-1185">Reference proteome</keyword>
<comment type="similarity">
    <text evidence="1 3">Belongs to the short-chain dehydrogenases/reductases (SDR) family.</text>
</comment>
<dbReference type="FunFam" id="3.40.50.720:FF:000084">
    <property type="entry name" value="Short-chain dehydrogenase reductase"/>
    <property type="match status" value="1"/>
</dbReference>
<accession>A0A1Y2N0U7</accession>
<dbReference type="STRING" id="2074.BG845_02547"/>
<dbReference type="Proteomes" id="UP000194360">
    <property type="component" value="Unassembled WGS sequence"/>
</dbReference>
<dbReference type="SUPFAM" id="SSF51735">
    <property type="entry name" value="NAD(P)-binding Rossmann-fold domains"/>
    <property type="match status" value="1"/>
</dbReference>
<dbReference type="Pfam" id="PF00106">
    <property type="entry name" value="adh_short"/>
    <property type="match status" value="1"/>
</dbReference>
<name>A0A1Y2N0U7_PSEAH</name>
<comment type="caution">
    <text evidence="4">The sequence shown here is derived from an EMBL/GenBank/DDBJ whole genome shotgun (WGS) entry which is preliminary data.</text>
</comment>
<dbReference type="Gene3D" id="3.40.50.720">
    <property type="entry name" value="NAD(P)-binding Rossmann-like Domain"/>
    <property type="match status" value="1"/>
</dbReference>
<evidence type="ECO:0000313" key="5">
    <source>
        <dbReference type="Proteomes" id="UP000194360"/>
    </source>
</evidence>
<keyword evidence="2 4" id="KW-0560">Oxidoreductase</keyword>
<evidence type="ECO:0000256" key="1">
    <source>
        <dbReference type="ARBA" id="ARBA00006484"/>
    </source>
</evidence>
<evidence type="ECO:0000256" key="2">
    <source>
        <dbReference type="ARBA" id="ARBA00023002"/>
    </source>
</evidence>
<dbReference type="InterPro" id="IPR002347">
    <property type="entry name" value="SDR_fam"/>
</dbReference>
<dbReference type="PANTHER" id="PTHR42760">
    <property type="entry name" value="SHORT-CHAIN DEHYDROGENASES/REDUCTASES FAMILY MEMBER"/>
    <property type="match status" value="1"/>
</dbReference>
<dbReference type="PROSITE" id="PS00061">
    <property type="entry name" value="ADH_SHORT"/>
    <property type="match status" value="1"/>
</dbReference>
<dbReference type="PRINTS" id="PR00081">
    <property type="entry name" value="GDHRDH"/>
</dbReference>
<dbReference type="EMBL" id="MIGB01000011">
    <property type="protein sequence ID" value="OSY40789.1"/>
    <property type="molecule type" value="Genomic_DNA"/>
</dbReference>
<dbReference type="RefSeq" id="WP_085912799.1">
    <property type="nucleotide sequence ID" value="NZ_AP018920.1"/>
</dbReference>
<gene>
    <name evidence="4" type="primary">budC_2</name>
    <name evidence="4" type="ORF">BG845_02547</name>
</gene>
<dbReference type="PANTHER" id="PTHR42760:SF105">
    <property type="entry name" value="SORBITOL-6-PHOSPHATE 2-DEHYDROGENASE"/>
    <property type="match status" value="1"/>
</dbReference>
<proteinExistence type="inferred from homology"/>
<sequence>MTELDGIAPDVVNRFHLDRLPFHQARSSLDELTRLTGTRVVVTGGGGADLGQAVVHRFASLGARVTALDVDLAAARHVAEEAANRWDAEVFALQADVTDWDDVHATVGRAAELMGGLDVVINNAGGGLKLHGPFSALEPDGMRRLVDLNLVGVLYSTRAALDHMLAQDSGRIITIASEGGKISLDGLAVYNACKSAAIGFTRNLARELRDTGVGVVAVCPGVMVGPHALSRLAGNGSAASISALEQSFDRLTAGRFSLPEEVANMVAFLAGEAGAYVDGTAVSVGGGLSD</sequence>
<dbReference type="OrthoDB" id="9799818at2"/>